<dbReference type="CDD" id="cd04242">
    <property type="entry name" value="AAK_G5K_ProB"/>
    <property type="match status" value="1"/>
</dbReference>
<dbReference type="InterPro" id="IPR019797">
    <property type="entry name" value="Glutamate_5-kinase_CS"/>
</dbReference>
<dbReference type="PANTHER" id="PTHR43654:SF1">
    <property type="entry name" value="ISOPENTENYL PHOSPHATE KINASE"/>
    <property type="match status" value="1"/>
</dbReference>
<dbReference type="NCBIfam" id="TIGR01027">
    <property type="entry name" value="proB"/>
    <property type="match status" value="1"/>
</dbReference>
<evidence type="ECO:0000256" key="5">
    <source>
        <dbReference type="ARBA" id="ARBA00022741"/>
    </source>
</evidence>
<dbReference type="GO" id="GO:0003723">
    <property type="term" value="F:RNA binding"/>
    <property type="evidence" value="ECO:0007669"/>
    <property type="project" value="InterPro"/>
</dbReference>
<dbReference type="CDD" id="cd21157">
    <property type="entry name" value="PUA_G5K"/>
    <property type="match status" value="1"/>
</dbReference>
<dbReference type="GO" id="GO:0008652">
    <property type="term" value="P:amino acid biosynthetic process"/>
    <property type="evidence" value="ECO:0007669"/>
    <property type="project" value="UniProtKB-KW"/>
</dbReference>
<evidence type="ECO:0000256" key="2">
    <source>
        <dbReference type="ARBA" id="ARBA00022605"/>
    </source>
</evidence>
<feature type="domain" description="PUA" evidence="8">
    <location>
        <begin position="285"/>
        <end position="368"/>
    </location>
</feature>
<keyword evidence="4 9" id="KW-0808">Transferase</keyword>
<dbReference type="Pfam" id="PF01472">
    <property type="entry name" value="PUA"/>
    <property type="match status" value="1"/>
</dbReference>
<dbReference type="HAMAP" id="MF_00456">
    <property type="entry name" value="ProB"/>
    <property type="match status" value="1"/>
</dbReference>
<protein>
    <submittedName>
        <fullName evidence="9">Glutamate 5-kinase / RNA-binding C-terminal domain PUA</fullName>
        <ecNumber evidence="9">2.7.2.11</ecNumber>
    </submittedName>
</protein>
<dbReference type="InterPro" id="IPR036393">
    <property type="entry name" value="AceGlu_kinase-like_sf"/>
</dbReference>
<evidence type="ECO:0000256" key="6">
    <source>
        <dbReference type="ARBA" id="ARBA00022777"/>
    </source>
</evidence>
<proteinExistence type="inferred from homology"/>
<dbReference type="SUPFAM" id="SSF53633">
    <property type="entry name" value="Carbamate kinase-like"/>
    <property type="match status" value="1"/>
</dbReference>
<dbReference type="PRINTS" id="PR00474">
    <property type="entry name" value="GLU5KINASE"/>
</dbReference>
<keyword evidence="7" id="KW-0067">ATP-binding</keyword>
<dbReference type="AlphaFoldDB" id="A0A3B0ZEI3"/>
<reference evidence="9" key="1">
    <citation type="submission" date="2018-06" db="EMBL/GenBank/DDBJ databases">
        <authorList>
            <person name="Zhirakovskaya E."/>
        </authorList>
    </citation>
    <scope>NUCLEOTIDE SEQUENCE</scope>
</reference>
<dbReference type="PIRSF" id="PIRSF000729">
    <property type="entry name" value="GK"/>
    <property type="match status" value="1"/>
</dbReference>
<dbReference type="InterPro" id="IPR001057">
    <property type="entry name" value="Glu/AcGlu_kinase"/>
</dbReference>
<dbReference type="GO" id="GO:0005829">
    <property type="term" value="C:cytosol"/>
    <property type="evidence" value="ECO:0007669"/>
    <property type="project" value="TreeGrafter"/>
</dbReference>
<keyword evidence="5" id="KW-0547">Nucleotide-binding</keyword>
<dbReference type="EMBL" id="UOFO01000082">
    <property type="protein sequence ID" value="VAW85872.1"/>
    <property type="molecule type" value="Genomic_DNA"/>
</dbReference>
<dbReference type="Pfam" id="PF00696">
    <property type="entry name" value="AA_kinase"/>
    <property type="match status" value="1"/>
</dbReference>
<dbReference type="Gene3D" id="3.40.1160.10">
    <property type="entry name" value="Acetylglutamate kinase-like"/>
    <property type="match status" value="2"/>
</dbReference>
<accession>A0A3B0ZEI3</accession>
<dbReference type="PANTHER" id="PTHR43654">
    <property type="entry name" value="GLUTAMATE 5-KINASE"/>
    <property type="match status" value="1"/>
</dbReference>
<evidence type="ECO:0000256" key="4">
    <source>
        <dbReference type="ARBA" id="ARBA00022679"/>
    </source>
</evidence>
<keyword evidence="3" id="KW-0641">Proline biosynthesis</keyword>
<dbReference type="InterPro" id="IPR005715">
    <property type="entry name" value="Glu_5kinase/COase_Synthase"/>
</dbReference>
<evidence type="ECO:0000256" key="1">
    <source>
        <dbReference type="ARBA" id="ARBA00022490"/>
    </source>
</evidence>
<name>A0A3B0ZEI3_9ZZZZ</name>
<dbReference type="SUPFAM" id="SSF88697">
    <property type="entry name" value="PUA domain-like"/>
    <property type="match status" value="1"/>
</dbReference>
<dbReference type="Gene3D" id="2.30.130.10">
    <property type="entry name" value="PUA domain"/>
    <property type="match status" value="1"/>
</dbReference>
<dbReference type="InterPro" id="IPR036974">
    <property type="entry name" value="PUA_sf"/>
</dbReference>
<dbReference type="PROSITE" id="PS50890">
    <property type="entry name" value="PUA"/>
    <property type="match status" value="1"/>
</dbReference>
<sequence length="377" mass="40226">MFDRKAFSSVRRIVVKVGSSLVTDQGRGLDLAQIDSWAAQLAWLRQQGVDVVLVSSGAVAEGMARLGMSERPHALNIQQAAAAVGQAGLAQAYESAFQAHQLRTAQVLLTHEDLSDRQRYLNARSTLQALLALDVIPIINENDTVAVDEIRFGDNDTLAAMVANLLAVELLVILTDQPGMYNKDPRSHADAVLIEQAAAGDPTMEAMASGGGVGRLGSGGMVTKVRAANRAARSGTVSVIASGAQPDILKKIFSGEQQGTLIYPDKAPLDARKQWLATRLPVMTGRLIVDKGARDVVEAQGRSLLAVGVVEVAGEFCRGDMVICMDIAGVEVARGLVNYSADEARKIMGQTSDKIEKILGYVDESELIHRDNLVVMG</sequence>
<dbReference type="FunFam" id="2.30.130.10:FF:000007">
    <property type="entry name" value="Glutamate 5-kinase"/>
    <property type="match status" value="1"/>
</dbReference>
<dbReference type="SMART" id="SM00359">
    <property type="entry name" value="PUA"/>
    <property type="match status" value="1"/>
</dbReference>
<keyword evidence="1" id="KW-0963">Cytoplasm</keyword>
<evidence type="ECO:0000256" key="7">
    <source>
        <dbReference type="ARBA" id="ARBA00022840"/>
    </source>
</evidence>
<dbReference type="FunFam" id="3.40.1160.10:FF:000018">
    <property type="entry name" value="Glutamate 5-kinase"/>
    <property type="match status" value="1"/>
</dbReference>
<organism evidence="9">
    <name type="scientific">hydrothermal vent metagenome</name>
    <dbReference type="NCBI Taxonomy" id="652676"/>
    <lineage>
        <taxon>unclassified sequences</taxon>
        <taxon>metagenomes</taxon>
        <taxon>ecological metagenomes</taxon>
    </lineage>
</organism>
<dbReference type="InterPro" id="IPR001048">
    <property type="entry name" value="Asp/Glu/Uridylate_kinase"/>
</dbReference>
<gene>
    <name evidence="9" type="ORF">MNBD_GAMMA16-1849</name>
</gene>
<dbReference type="GO" id="GO:0005524">
    <property type="term" value="F:ATP binding"/>
    <property type="evidence" value="ECO:0007669"/>
    <property type="project" value="UniProtKB-KW"/>
</dbReference>
<evidence type="ECO:0000259" key="8">
    <source>
        <dbReference type="SMART" id="SM00359"/>
    </source>
</evidence>
<dbReference type="InterPro" id="IPR002478">
    <property type="entry name" value="PUA"/>
</dbReference>
<dbReference type="EC" id="2.7.2.11" evidence="9"/>
<evidence type="ECO:0000256" key="3">
    <source>
        <dbReference type="ARBA" id="ARBA00022650"/>
    </source>
</evidence>
<dbReference type="GO" id="GO:0004349">
    <property type="term" value="F:glutamate 5-kinase activity"/>
    <property type="evidence" value="ECO:0007669"/>
    <property type="project" value="UniProtKB-EC"/>
</dbReference>
<evidence type="ECO:0000313" key="9">
    <source>
        <dbReference type="EMBL" id="VAW85872.1"/>
    </source>
</evidence>
<keyword evidence="2" id="KW-0028">Amino-acid biosynthesis</keyword>
<dbReference type="InterPro" id="IPR011529">
    <property type="entry name" value="Glu_5kinase"/>
</dbReference>
<keyword evidence="6 9" id="KW-0418">Kinase</keyword>
<dbReference type="InterPro" id="IPR041739">
    <property type="entry name" value="G5K_ProB"/>
</dbReference>
<dbReference type="PROSITE" id="PS00902">
    <property type="entry name" value="GLUTAMATE_5_KINASE"/>
    <property type="match status" value="1"/>
</dbReference>
<dbReference type="InterPro" id="IPR015947">
    <property type="entry name" value="PUA-like_sf"/>
</dbReference>